<comment type="caution">
    <text evidence="2">The sequence shown here is derived from an EMBL/GenBank/DDBJ whole genome shotgun (WGS) entry which is preliminary data.</text>
</comment>
<dbReference type="EMBL" id="CAJGYM010000086">
    <property type="protein sequence ID" value="CAD6197125.1"/>
    <property type="molecule type" value="Genomic_DNA"/>
</dbReference>
<feature type="compositionally biased region" description="Low complexity" evidence="1">
    <location>
        <begin position="60"/>
        <end position="70"/>
    </location>
</feature>
<dbReference type="OrthoDB" id="5826575at2759"/>
<feature type="compositionally biased region" description="Basic and acidic residues" evidence="1">
    <location>
        <begin position="10"/>
        <end position="45"/>
    </location>
</feature>
<gene>
    <name evidence="2" type="ORF">CAUJ_LOCUS13034</name>
</gene>
<dbReference type="Proteomes" id="UP000835052">
    <property type="component" value="Unassembled WGS sequence"/>
</dbReference>
<reference evidence="2" key="1">
    <citation type="submission" date="2020-10" db="EMBL/GenBank/DDBJ databases">
        <authorList>
            <person name="Kikuchi T."/>
        </authorList>
    </citation>
    <scope>NUCLEOTIDE SEQUENCE</scope>
    <source>
        <strain evidence="2">NKZ352</strain>
    </source>
</reference>
<organism evidence="2 3">
    <name type="scientific">Caenorhabditis auriculariae</name>
    <dbReference type="NCBI Taxonomy" id="2777116"/>
    <lineage>
        <taxon>Eukaryota</taxon>
        <taxon>Metazoa</taxon>
        <taxon>Ecdysozoa</taxon>
        <taxon>Nematoda</taxon>
        <taxon>Chromadorea</taxon>
        <taxon>Rhabditida</taxon>
        <taxon>Rhabditina</taxon>
        <taxon>Rhabditomorpha</taxon>
        <taxon>Rhabditoidea</taxon>
        <taxon>Rhabditidae</taxon>
        <taxon>Peloderinae</taxon>
        <taxon>Caenorhabditis</taxon>
    </lineage>
</organism>
<evidence type="ECO:0000313" key="3">
    <source>
        <dbReference type="Proteomes" id="UP000835052"/>
    </source>
</evidence>
<evidence type="ECO:0000256" key="1">
    <source>
        <dbReference type="SAM" id="MobiDB-lite"/>
    </source>
</evidence>
<accession>A0A8S1HPH6</accession>
<dbReference type="AlphaFoldDB" id="A0A8S1HPH6"/>
<evidence type="ECO:0000313" key="2">
    <source>
        <dbReference type="EMBL" id="CAD6197125.1"/>
    </source>
</evidence>
<sequence length="202" mass="22456">MSHRSPGRSSYRDRDLSPRRSDRDRERDRERHRDRNSSRNDHESNISRMRAKMRSELDSAKSSISSISRLEPSKVVKEEPLTNEELAERSKAIDDIEKGGFQPASFKSSSGGAGGRVYGHKHQKNEKSNASGSSNEKSHSAAIFGPAWQSAQQKKAVDSKKIKEEVEDITLPLAGAKVATNAPMIPESKGEVLIVEILTMKD</sequence>
<feature type="region of interest" description="Disordered" evidence="1">
    <location>
        <begin position="1"/>
        <end position="159"/>
    </location>
</feature>
<protein>
    <submittedName>
        <fullName evidence="2">Uncharacterized protein</fullName>
    </submittedName>
</protein>
<name>A0A8S1HPH6_9PELO</name>
<feature type="compositionally biased region" description="Basic and acidic residues" evidence="1">
    <location>
        <begin position="71"/>
        <end position="98"/>
    </location>
</feature>
<keyword evidence="3" id="KW-1185">Reference proteome</keyword>
<proteinExistence type="predicted"/>